<evidence type="ECO:0000313" key="11">
    <source>
        <dbReference type="EMBL" id="EEX78079.1"/>
    </source>
</evidence>
<evidence type="ECO:0000256" key="6">
    <source>
        <dbReference type="ARBA" id="ARBA00023136"/>
    </source>
</evidence>
<dbReference type="PANTHER" id="PTHR30433">
    <property type="entry name" value="CHEMOTAXIS PROTEIN MOTA"/>
    <property type="match status" value="1"/>
</dbReference>
<dbReference type="InterPro" id="IPR047055">
    <property type="entry name" value="MotA-like"/>
</dbReference>
<feature type="domain" description="Motility protein A N-terminal" evidence="10">
    <location>
        <begin position="31"/>
        <end position="118"/>
    </location>
</feature>
<reference evidence="11 12" key="1">
    <citation type="submission" date="2009-09" db="EMBL/GenBank/DDBJ databases">
        <authorList>
            <person name="Weinstock G."/>
            <person name="Sodergren E."/>
            <person name="Clifton S."/>
            <person name="Fulton L."/>
            <person name="Fulton B."/>
            <person name="Courtney L."/>
            <person name="Fronick C."/>
            <person name="Harrison M."/>
            <person name="Strong C."/>
            <person name="Farmer C."/>
            <person name="Delahaunty K."/>
            <person name="Markovic C."/>
            <person name="Hall O."/>
            <person name="Minx P."/>
            <person name="Tomlinson C."/>
            <person name="Mitreva M."/>
            <person name="Nelson J."/>
            <person name="Hou S."/>
            <person name="Wollam A."/>
            <person name="Pepin K.H."/>
            <person name="Johnson M."/>
            <person name="Bhonagiri V."/>
            <person name="Nash W.E."/>
            <person name="Warren W."/>
            <person name="Chinwalla A."/>
            <person name="Mardis E.R."/>
            <person name="Wilson R.K."/>
        </authorList>
    </citation>
    <scope>NUCLEOTIDE SEQUENCE [LARGE SCALE GENOMIC DNA]</scope>
    <source>
        <strain evidence="12">ATCC 35185 / DSM 20758 / VPI D19B-28</strain>
    </source>
</reference>
<dbReference type="STRING" id="546271.Selsp_1614"/>
<evidence type="ECO:0000256" key="7">
    <source>
        <dbReference type="RuleBase" id="RU004057"/>
    </source>
</evidence>
<comment type="similarity">
    <text evidence="7">Belongs to the exbB/tolQ family.</text>
</comment>
<dbReference type="NCBIfam" id="NF005997">
    <property type="entry name" value="PRK08124.1"/>
    <property type="match status" value="1"/>
</dbReference>
<dbReference type="GO" id="GO:0005886">
    <property type="term" value="C:plasma membrane"/>
    <property type="evidence" value="ECO:0007669"/>
    <property type="project" value="UniProtKB-SubCell"/>
</dbReference>
<dbReference type="eggNOG" id="COG1291">
    <property type="taxonomic scope" value="Bacteria"/>
</dbReference>
<dbReference type="PANTHER" id="PTHR30433:SF3">
    <property type="entry name" value="MOTILITY PROTEIN A"/>
    <property type="match status" value="1"/>
</dbReference>
<dbReference type="GO" id="GO:0006935">
    <property type="term" value="P:chemotaxis"/>
    <property type="evidence" value="ECO:0007669"/>
    <property type="project" value="InterPro"/>
</dbReference>
<keyword evidence="6 8" id="KW-0472">Membrane</keyword>
<proteinExistence type="inferred from homology"/>
<evidence type="ECO:0000256" key="5">
    <source>
        <dbReference type="ARBA" id="ARBA00022989"/>
    </source>
</evidence>
<dbReference type="Pfam" id="PF01618">
    <property type="entry name" value="MotA_ExbB"/>
    <property type="match status" value="1"/>
</dbReference>
<feature type="transmembrane region" description="Helical" evidence="8">
    <location>
        <begin position="170"/>
        <end position="195"/>
    </location>
</feature>
<keyword evidence="7" id="KW-0653">Protein transport</keyword>
<evidence type="ECO:0000259" key="10">
    <source>
        <dbReference type="Pfam" id="PF20560"/>
    </source>
</evidence>
<feature type="domain" description="MotA/TolQ/ExbB proton channel" evidence="9">
    <location>
        <begin position="127"/>
        <end position="244"/>
    </location>
</feature>
<keyword evidence="3 8" id="KW-0812">Transmembrane</keyword>
<evidence type="ECO:0000256" key="2">
    <source>
        <dbReference type="ARBA" id="ARBA00022475"/>
    </source>
</evidence>
<dbReference type="AlphaFoldDB" id="C9LSY0"/>
<feature type="transmembrane region" description="Helical" evidence="8">
    <location>
        <begin position="207"/>
        <end position="227"/>
    </location>
</feature>
<keyword evidence="11" id="KW-0282">Flagellum</keyword>
<name>C9LSY0_SELS3</name>
<keyword evidence="7" id="KW-0813">Transport</keyword>
<dbReference type="Proteomes" id="UP000003505">
    <property type="component" value="Unassembled WGS sequence"/>
</dbReference>
<evidence type="ECO:0000259" key="9">
    <source>
        <dbReference type="Pfam" id="PF01618"/>
    </source>
</evidence>
<keyword evidence="4" id="KW-0283">Flagellar rotation</keyword>
<dbReference type="InterPro" id="IPR046786">
    <property type="entry name" value="MotA_N"/>
</dbReference>
<protein>
    <submittedName>
        <fullName evidence="11">Flagellar motor protein MotA</fullName>
    </submittedName>
</protein>
<keyword evidence="5 8" id="KW-1133">Transmembrane helix</keyword>
<evidence type="ECO:0000313" key="12">
    <source>
        <dbReference type="Proteomes" id="UP000003505"/>
    </source>
</evidence>
<dbReference type="GO" id="GO:0015031">
    <property type="term" value="P:protein transport"/>
    <property type="evidence" value="ECO:0007669"/>
    <property type="project" value="UniProtKB-KW"/>
</dbReference>
<dbReference type="GO" id="GO:0071978">
    <property type="term" value="P:bacterial-type flagellum-dependent swarming motility"/>
    <property type="evidence" value="ECO:0007669"/>
    <property type="project" value="InterPro"/>
</dbReference>
<accession>C9LSY0</accession>
<evidence type="ECO:0000256" key="1">
    <source>
        <dbReference type="ARBA" id="ARBA00004651"/>
    </source>
</evidence>
<sequence>MLDASGQTALQETPCVSAIREEGIFLEKSTLIGLLSGLIAIFGGMILKGAPISSLNNPAAFMIIILGTFACLFTAFRMDEMKMLPKLIKMTFQAPPSHQKGELLQLFIELSQIARREGILALESRVEDISDPFFKTGLSMVIDGMDPDFVSDVLDAEISVMQERHSLGRLMLMQAGTYAPTLGVLGAVIGLIAALSNLSDVNVVGHAIAAAFVATILGIYTAYVLWLPWANKLKIMSDSEIGQKRMIVEGILSLQAGDSPTAIEAKLMVFIPQSEREVLKKEA</sequence>
<dbReference type="Pfam" id="PF20560">
    <property type="entry name" value="MotA_N"/>
    <property type="match status" value="1"/>
</dbReference>
<keyword evidence="11" id="KW-0969">Cilium</keyword>
<feature type="transmembrane region" description="Helical" evidence="8">
    <location>
        <begin position="30"/>
        <end position="47"/>
    </location>
</feature>
<dbReference type="InterPro" id="IPR002898">
    <property type="entry name" value="MotA_ExbB_proton_chnl"/>
</dbReference>
<feature type="transmembrane region" description="Helical" evidence="8">
    <location>
        <begin position="59"/>
        <end position="76"/>
    </location>
</feature>
<evidence type="ECO:0000256" key="3">
    <source>
        <dbReference type="ARBA" id="ARBA00022692"/>
    </source>
</evidence>
<keyword evidence="2" id="KW-1003">Cell membrane</keyword>
<gene>
    <name evidence="11" type="ORF">SELSPUOL_00560</name>
</gene>
<dbReference type="EMBL" id="ACKP02000011">
    <property type="protein sequence ID" value="EEX78079.1"/>
    <property type="molecule type" value="Genomic_DNA"/>
</dbReference>
<organism evidence="11 12">
    <name type="scientific">Selenomonas sputigena (strain ATCC 35185 / DSM 20758 / CCUG 44933 / VPI D19B-28)</name>
    <dbReference type="NCBI Taxonomy" id="546271"/>
    <lineage>
        <taxon>Bacteria</taxon>
        <taxon>Bacillati</taxon>
        <taxon>Bacillota</taxon>
        <taxon>Negativicutes</taxon>
        <taxon>Selenomonadales</taxon>
        <taxon>Selenomonadaceae</taxon>
        <taxon>Selenomonas</taxon>
    </lineage>
</organism>
<comment type="subcellular location">
    <subcellularLocation>
        <location evidence="1">Cell membrane</location>
        <topology evidence="1">Multi-pass membrane protein</topology>
    </subcellularLocation>
    <subcellularLocation>
        <location evidence="7">Membrane</location>
        <topology evidence="7">Multi-pass membrane protein</topology>
    </subcellularLocation>
</comment>
<keyword evidence="11" id="KW-0966">Cell projection</keyword>
<evidence type="ECO:0000256" key="8">
    <source>
        <dbReference type="SAM" id="Phobius"/>
    </source>
</evidence>
<comment type="caution">
    <text evidence="11">The sequence shown here is derived from an EMBL/GenBank/DDBJ whole genome shotgun (WGS) entry which is preliminary data.</text>
</comment>
<evidence type="ECO:0000256" key="4">
    <source>
        <dbReference type="ARBA" id="ARBA00022779"/>
    </source>
</evidence>